<feature type="domain" description="FecR protein" evidence="2">
    <location>
        <begin position="116"/>
        <end position="206"/>
    </location>
</feature>
<dbReference type="InterPro" id="IPR006860">
    <property type="entry name" value="FecR"/>
</dbReference>
<evidence type="ECO:0000313" key="5">
    <source>
        <dbReference type="Proteomes" id="UP000824334"/>
    </source>
</evidence>
<dbReference type="PANTHER" id="PTHR30273">
    <property type="entry name" value="PERIPLASMIC SIGNAL SENSOR AND SIGMA FACTOR ACTIVATOR FECR-RELATED"/>
    <property type="match status" value="1"/>
</dbReference>
<reference evidence="4 5" key="1">
    <citation type="submission" date="2021-07" db="EMBL/GenBank/DDBJ databases">
        <title>Isolation and characterization of bacteria from a gold mining with a capacity of golden bioaccumulation.</title>
        <authorList>
            <person name="Yang X.J."/>
        </authorList>
    </citation>
    <scope>NUCLEOTIDE SEQUENCE [LARGE SCALE GENOMIC DNA]</scope>
    <source>
        <strain evidence="4 5">Au29</strain>
    </source>
</reference>
<evidence type="ECO:0000256" key="1">
    <source>
        <dbReference type="SAM" id="Phobius"/>
    </source>
</evidence>
<dbReference type="PANTHER" id="PTHR30273:SF2">
    <property type="entry name" value="PROTEIN FECR"/>
    <property type="match status" value="1"/>
</dbReference>
<evidence type="ECO:0000259" key="2">
    <source>
        <dbReference type="Pfam" id="PF04773"/>
    </source>
</evidence>
<dbReference type="Proteomes" id="UP000824334">
    <property type="component" value="Chromosome"/>
</dbReference>
<evidence type="ECO:0000259" key="3">
    <source>
        <dbReference type="Pfam" id="PF16220"/>
    </source>
</evidence>
<feature type="transmembrane region" description="Helical" evidence="1">
    <location>
        <begin position="89"/>
        <end position="110"/>
    </location>
</feature>
<keyword evidence="1" id="KW-0472">Membrane</keyword>
<proteinExistence type="predicted"/>
<dbReference type="InterPro" id="IPR032623">
    <property type="entry name" value="FecR_N"/>
</dbReference>
<keyword evidence="1" id="KW-1133">Transmembrane helix</keyword>
<name>A0ABX8TDQ6_9CAUL</name>
<sequence length="327" mass="35239">MSDPQAGKRVADRQAAEWHVRLGKRPVSAATLSAFKVWRETPVNADAYRRVEMLWRSAGGLGADADVQALTRETLKATAPRERAWTRRLIPATALLAGLGAVVLLASFWLQTRNLYSTEVGQHEVIRLADGTQVRLDTDTRVRVQFTGAERQIVLEQGQALFTVAHDADRPFRVSAGATEVTALGTVFDVRRRPEGARVTLLEGVVVVTDADARAGGTWRLRPGQQVETAKSNVTPVAVDAVEVTSWTQGRLVFRGTPLREAVAEINRYLPDKIVLAVGPLADTPVNGVFATGDGDAFVAAVSDLFGLRAVVDADGGVRLIRSSVSG</sequence>
<dbReference type="InterPro" id="IPR012373">
    <property type="entry name" value="Ferrdict_sens_TM"/>
</dbReference>
<evidence type="ECO:0000313" key="4">
    <source>
        <dbReference type="EMBL" id="QYC09311.1"/>
    </source>
</evidence>
<feature type="domain" description="FecR N-terminal" evidence="3">
    <location>
        <begin position="13"/>
        <end position="54"/>
    </location>
</feature>
<dbReference type="Pfam" id="PF04773">
    <property type="entry name" value="FecR"/>
    <property type="match status" value="1"/>
</dbReference>
<organism evidence="4 5">
    <name type="scientific">Brevundimonas nasdae</name>
    <dbReference type="NCBI Taxonomy" id="172043"/>
    <lineage>
        <taxon>Bacteria</taxon>
        <taxon>Pseudomonadati</taxon>
        <taxon>Pseudomonadota</taxon>
        <taxon>Alphaproteobacteria</taxon>
        <taxon>Caulobacterales</taxon>
        <taxon>Caulobacteraceae</taxon>
        <taxon>Brevundimonas</taxon>
    </lineage>
</organism>
<keyword evidence="1" id="KW-0812">Transmembrane</keyword>
<dbReference type="Pfam" id="PF16220">
    <property type="entry name" value="DUF4880"/>
    <property type="match status" value="1"/>
</dbReference>
<gene>
    <name evidence="4" type="ORF">KWG56_11905</name>
</gene>
<protein>
    <submittedName>
        <fullName evidence="4">FecR domain-containing protein</fullName>
    </submittedName>
</protein>
<dbReference type="PIRSF" id="PIRSF018266">
    <property type="entry name" value="FecR"/>
    <property type="match status" value="1"/>
</dbReference>
<keyword evidence="5" id="KW-1185">Reference proteome</keyword>
<accession>A0ABX8TDQ6</accession>
<dbReference type="EMBL" id="CP080034">
    <property type="protein sequence ID" value="QYC09311.1"/>
    <property type="molecule type" value="Genomic_DNA"/>
</dbReference>